<proteinExistence type="predicted"/>
<evidence type="ECO:0000313" key="5">
    <source>
        <dbReference type="EMBL" id="CAB4185500.1"/>
    </source>
</evidence>
<feature type="domain" description="PhoH-like protein" evidence="3">
    <location>
        <begin position="24"/>
        <end position="223"/>
    </location>
</feature>
<dbReference type="PANTHER" id="PTHR30473">
    <property type="entry name" value="PROTEIN PHOH"/>
    <property type="match status" value="1"/>
</dbReference>
<evidence type="ECO:0000313" key="7">
    <source>
        <dbReference type="EMBL" id="CAB4216129.1"/>
    </source>
</evidence>
<gene>
    <name evidence="5" type="ORF">UFOVP1123_84</name>
    <name evidence="6" type="ORF">UFOVP1239_66</name>
    <name evidence="7" type="ORF">UFOVP1484_88</name>
    <name evidence="8" type="ORF">UFOVP1577_94</name>
    <name evidence="4" type="ORF">UFOVP961_14</name>
</gene>
<sequence length="225" mass="25228">MTTGKKSRRNNQSQYQSNIAFKEVHPLNYIQGEYLDAIKHSDIIFGVGSAGTGKTYIAASYAASELFHRRTEKIILTRPNIETGRGLGFLPGTLEEKYAPYLDPFDNVFTKSLGKGFYEYALKSKNIEPRPLGFMRGATFDNAIVLVDEAQNASIPEMKMILSRIGKGTKMIFSGDSEQTDIENSGLDDAVRRLEGIPGIEIIRFLDEDIVRSKLCKQIIMAYRN</sequence>
<dbReference type="EMBL" id="LR797194">
    <property type="protein sequence ID" value="CAB4193355.1"/>
    <property type="molecule type" value="Genomic_DNA"/>
</dbReference>
<name>A0A6J7XI48_9CAUD</name>
<dbReference type="EMBL" id="LR798422">
    <property type="protein sequence ID" value="CAB5230762.1"/>
    <property type="molecule type" value="Genomic_DNA"/>
</dbReference>
<evidence type="ECO:0000313" key="6">
    <source>
        <dbReference type="EMBL" id="CAB4193355.1"/>
    </source>
</evidence>
<reference evidence="8" key="1">
    <citation type="submission" date="2020-05" db="EMBL/GenBank/DDBJ databases">
        <authorList>
            <person name="Chiriac C."/>
            <person name="Salcher M."/>
            <person name="Ghai R."/>
            <person name="Kavagutti S V."/>
        </authorList>
    </citation>
    <scope>NUCLEOTIDE SEQUENCE</scope>
</reference>
<evidence type="ECO:0000313" key="8">
    <source>
        <dbReference type="EMBL" id="CAB5230762.1"/>
    </source>
</evidence>
<dbReference type="EMBL" id="LR796912">
    <property type="protein sequence ID" value="CAB4173897.1"/>
    <property type="molecule type" value="Genomic_DNA"/>
</dbReference>
<organism evidence="8">
    <name type="scientific">uncultured Caudovirales phage</name>
    <dbReference type="NCBI Taxonomy" id="2100421"/>
    <lineage>
        <taxon>Viruses</taxon>
        <taxon>Duplodnaviria</taxon>
        <taxon>Heunggongvirae</taxon>
        <taxon>Uroviricota</taxon>
        <taxon>Caudoviricetes</taxon>
        <taxon>Peduoviridae</taxon>
        <taxon>Maltschvirus</taxon>
        <taxon>Maltschvirus maltsch</taxon>
    </lineage>
</organism>
<evidence type="ECO:0000256" key="2">
    <source>
        <dbReference type="ARBA" id="ARBA00022840"/>
    </source>
</evidence>
<keyword evidence="1" id="KW-0547">Nucleotide-binding</keyword>
<dbReference type="EMBL" id="LR797435">
    <property type="protein sequence ID" value="CAB4216129.1"/>
    <property type="molecule type" value="Genomic_DNA"/>
</dbReference>
<keyword evidence="2" id="KW-0067">ATP-binding</keyword>
<dbReference type="Gene3D" id="3.40.50.300">
    <property type="entry name" value="P-loop containing nucleotide triphosphate hydrolases"/>
    <property type="match status" value="1"/>
</dbReference>
<evidence type="ECO:0000313" key="4">
    <source>
        <dbReference type="EMBL" id="CAB4173897.1"/>
    </source>
</evidence>
<dbReference type="EMBL" id="LR797079">
    <property type="protein sequence ID" value="CAB4185500.1"/>
    <property type="molecule type" value="Genomic_DNA"/>
</dbReference>
<dbReference type="Pfam" id="PF02562">
    <property type="entry name" value="PhoH"/>
    <property type="match status" value="1"/>
</dbReference>
<protein>
    <submittedName>
        <fullName evidence="8">PhoH Phosphate starvation-inducible protein PhoH, predicted ATPase</fullName>
    </submittedName>
</protein>
<dbReference type="GO" id="GO:0005524">
    <property type="term" value="F:ATP binding"/>
    <property type="evidence" value="ECO:0007669"/>
    <property type="project" value="UniProtKB-KW"/>
</dbReference>
<evidence type="ECO:0000259" key="3">
    <source>
        <dbReference type="Pfam" id="PF02562"/>
    </source>
</evidence>
<dbReference type="InterPro" id="IPR003714">
    <property type="entry name" value="PhoH"/>
</dbReference>
<accession>A0A6J7XI48</accession>
<dbReference type="InterPro" id="IPR051451">
    <property type="entry name" value="PhoH2-like"/>
</dbReference>
<dbReference type="SUPFAM" id="SSF52540">
    <property type="entry name" value="P-loop containing nucleoside triphosphate hydrolases"/>
    <property type="match status" value="1"/>
</dbReference>
<dbReference type="PANTHER" id="PTHR30473:SF3">
    <property type="entry name" value="PROTEIN PHOH"/>
    <property type="match status" value="1"/>
</dbReference>
<evidence type="ECO:0000256" key="1">
    <source>
        <dbReference type="ARBA" id="ARBA00022741"/>
    </source>
</evidence>
<dbReference type="InterPro" id="IPR027417">
    <property type="entry name" value="P-loop_NTPase"/>
</dbReference>